<evidence type="ECO:0000313" key="1">
    <source>
        <dbReference type="EMBL" id="KAH3824072.1"/>
    </source>
</evidence>
<evidence type="ECO:0000313" key="2">
    <source>
        <dbReference type="Proteomes" id="UP000828390"/>
    </source>
</evidence>
<organism evidence="1 2">
    <name type="scientific">Dreissena polymorpha</name>
    <name type="common">Zebra mussel</name>
    <name type="synonym">Mytilus polymorpha</name>
    <dbReference type="NCBI Taxonomy" id="45954"/>
    <lineage>
        <taxon>Eukaryota</taxon>
        <taxon>Metazoa</taxon>
        <taxon>Spiralia</taxon>
        <taxon>Lophotrochozoa</taxon>
        <taxon>Mollusca</taxon>
        <taxon>Bivalvia</taxon>
        <taxon>Autobranchia</taxon>
        <taxon>Heteroconchia</taxon>
        <taxon>Euheterodonta</taxon>
        <taxon>Imparidentia</taxon>
        <taxon>Neoheterodontei</taxon>
        <taxon>Myida</taxon>
        <taxon>Dreissenoidea</taxon>
        <taxon>Dreissenidae</taxon>
        <taxon>Dreissena</taxon>
    </lineage>
</organism>
<reference evidence="1" key="1">
    <citation type="journal article" date="2019" name="bioRxiv">
        <title>The Genome of the Zebra Mussel, Dreissena polymorpha: A Resource for Invasive Species Research.</title>
        <authorList>
            <person name="McCartney M.A."/>
            <person name="Auch B."/>
            <person name="Kono T."/>
            <person name="Mallez S."/>
            <person name="Zhang Y."/>
            <person name="Obille A."/>
            <person name="Becker A."/>
            <person name="Abrahante J.E."/>
            <person name="Garbe J."/>
            <person name="Badalamenti J.P."/>
            <person name="Herman A."/>
            <person name="Mangelson H."/>
            <person name="Liachko I."/>
            <person name="Sullivan S."/>
            <person name="Sone E.D."/>
            <person name="Koren S."/>
            <person name="Silverstein K.A.T."/>
            <person name="Beckman K.B."/>
            <person name="Gohl D.M."/>
        </authorList>
    </citation>
    <scope>NUCLEOTIDE SEQUENCE</scope>
    <source>
        <strain evidence="1">Duluth1</strain>
        <tissue evidence="1">Whole animal</tissue>
    </source>
</reference>
<gene>
    <name evidence="1" type="ORF">DPMN_125900</name>
</gene>
<sequence length="94" mass="10107">MCDGEPLTRNINSDHDPGIAVIKNSHPMLASLFTEANNVSDRTNNSGFGSSMPETANKQQIANLANVTNGQESAIGDLPEFSVKRADHNIQRNA</sequence>
<reference evidence="1" key="2">
    <citation type="submission" date="2020-11" db="EMBL/GenBank/DDBJ databases">
        <authorList>
            <person name="McCartney M.A."/>
            <person name="Auch B."/>
            <person name="Kono T."/>
            <person name="Mallez S."/>
            <person name="Becker A."/>
            <person name="Gohl D.M."/>
            <person name="Silverstein K.A.T."/>
            <person name="Koren S."/>
            <person name="Bechman K.B."/>
            <person name="Herman A."/>
            <person name="Abrahante J.E."/>
            <person name="Garbe J."/>
        </authorList>
    </citation>
    <scope>NUCLEOTIDE SEQUENCE</scope>
    <source>
        <strain evidence="1">Duluth1</strain>
        <tissue evidence="1">Whole animal</tissue>
    </source>
</reference>
<proteinExistence type="predicted"/>
<comment type="caution">
    <text evidence="1">The sequence shown here is derived from an EMBL/GenBank/DDBJ whole genome shotgun (WGS) entry which is preliminary data.</text>
</comment>
<protein>
    <submittedName>
        <fullName evidence="1">Uncharacterized protein</fullName>
    </submittedName>
</protein>
<dbReference type="EMBL" id="JAIWYP010000005">
    <property type="protein sequence ID" value="KAH3824072.1"/>
    <property type="molecule type" value="Genomic_DNA"/>
</dbReference>
<name>A0A9D4H2A7_DREPO</name>
<keyword evidence="2" id="KW-1185">Reference proteome</keyword>
<dbReference type="Proteomes" id="UP000828390">
    <property type="component" value="Unassembled WGS sequence"/>
</dbReference>
<accession>A0A9D4H2A7</accession>
<dbReference type="AlphaFoldDB" id="A0A9D4H2A7"/>